<keyword evidence="5" id="KW-0687">Ribonucleoprotein</keyword>
<dbReference type="Gene3D" id="1.10.1520.10">
    <property type="entry name" value="Ribonuclease III domain"/>
    <property type="match status" value="1"/>
</dbReference>
<dbReference type="GO" id="GO:0004525">
    <property type="term" value="F:ribonuclease III activity"/>
    <property type="evidence" value="ECO:0007669"/>
    <property type="project" value="InterPro"/>
</dbReference>
<dbReference type="OrthoDB" id="444135at2759"/>
<evidence type="ECO:0000256" key="7">
    <source>
        <dbReference type="ARBA" id="ARBA00035187"/>
    </source>
</evidence>
<evidence type="ECO:0000256" key="3">
    <source>
        <dbReference type="ARBA" id="ARBA00022980"/>
    </source>
</evidence>
<evidence type="ECO:0000256" key="4">
    <source>
        <dbReference type="ARBA" id="ARBA00023128"/>
    </source>
</evidence>
<comment type="caution">
    <text evidence="10">The sequence shown here is derived from an EMBL/GenBank/DDBJ whole genome shotgun (WGS) entry which is preliminary data.</text>
</comment>
<dbReference type="Gene3D" id="3.30.160.20">
    <property type="match status" value="1"/>
</dbReference>
<dbReference type="FunFam" id="1.10.1520.10:FF:000039">
    <property type="entry name" value="39S ribosomal protein L44, mitochondrial"/>
    <property type="match status" value="1"/>
</dbReference>
<gene>
    <name evidence="10" type="ORF">AGLY_000079</name>
</gene>
<evidence type="ECO:0000313" key="10">
    <source>
        <dbReference type="EMBL" id="KAE9544538.1"/>
    </source>
</evidence>
<proteinExistence type="inferred from homology"/>
<keyword evidence="3" id="KW-0689">Ribosomal protein</keyword>
<evidence type="ECO:0000256" key="6">
    <source>
        <dbReference type="ARBA" id="ARBA00024034"/>
    </source>
</evidence>
<dbReference type="InterPro" id="IPR055189">
    <property type="entry name" value="RM44_endonuclase"/>
</dbReference>
<keyword evidence="11" id="KW-1185">Reference proteome</keyword>
<feature type="domain" description="Large ribosomal subunit protein mL44 dsRNA binding" evidence="8">
    <location>
        <begin position="220"/>
        <end position="319"/>
    </location>
</feature>
<keyword evidence="2" id="KW-0809">Transit peptide</keyword>
<dbReference type="Proteomes" id="UP000475862">
    <property type="component" value="Unassembled WGS sequence"/>
</dbReference>
<dbReference type="GO" id="GO:0005840">
    <property type="term" value="C:ribosome"/>
    <property type="evidence" value="ECO:0007669"/>
    <property type="project" value="UniProtKB-KW"/>
</dbReference>
<dbReference type="Pfam" id="PF22935">
    <property type="entry name" value="RM44_endonuclase"/>
    <property type="match status" value="1"/>
</dbReference>
<comment type="similarity">
    <text evidence="6">Belongs to the ribonuclease III family. Mitochondrion-specific ribosomal protein mL44 subfamily.</text>
</comment>
<evidence type="ECO:0000259" key="8">
    <source>
        <dbReference type="Pfam" id="PF22892"/>
    </source>
</evidence>
<dbReference type="GO" id="GO:0006396">
    <property type="term" value="P:RNA processing"/>
    <property type="evidence" value="ECO:0007669"/>
    <property type="project" value="InterPro"/>
</dbReference>
<evidence type="ECO:0000313" key="11">
    <source>
        <dbReference type="Proteomes" id="UP000475862"/>
    </source>
</evidence>
<dbReference type="EMBL" id="VYZN01000001">
    <property type="protein sequence ID" value="KAE9544538.1"/>
    <property type="molecule type" value="Genomic_DNA"/>
</dbReference>
<evidence type="ECO:0000256" key="2">
    <source>
        <dbReference type="ARBA" id="ARBA00022946"/>
    </source>
</evidence>
<dbReference type="GO" id="GO:1990904">
    <property type="term" value="C:ribonucleoprotein complex"/>
    <property type="evidence" value="ECO:0007669"/>
    <property type="project" value="UniProtKB-KW"/>
</dbReference>
<evidence type="ECO:0000256" key="5">
    <source>
        <dbReference type="ARBA" id="ARBA00023274"/>
    </source>
</evidence>
<dbReference type="CDD" id="cd19874">
    <property type="entry name" value="DSRM_MRPL44"/>
    <property type="match status" value="1"/>
</dbReference>
<protein>
    <recommendedName>
        <fullName evidence="7">Large ribosomal subunit protein mL44</fullName>
    </recommendedName>
</protein>
<dbReference type="InterPro" id="IPR036389">
    <property type="entry name" value="RNase_III_sf"/>
</dbReference>
<feature type="domain" description="Large ribosomal subunit protein mL44 endonuclease" evidence="9">
    <location>
        <begin position="57"/>
        <end position="190"/>
    </location>
</feature>
<dbReference type="GO" id="GO:0005739">
    <property type="term" value="C:mitochondrion"/>
    <property type="evidence" value="ECO:0007669"/>
    <property type="project" value="UniProtKB-SubCell"/>
</dbReference>
<reference evidence="10 11" key="1">
    <citation type="submission" date="2019-08" db="EMBL/GenBank/DDBJ databases">
        <title>The genome of the soybean aphid Biotype 1, its phylome, world population structure and adaptation to the North American continent.</title>
        <authorList>
            <person name="Giordano R."/>
            <person name="Donthu R.K."/>
            <person name="Hernandez A.G."/>
            <person name="Wright C.L."/>
            <person name="Zimin A.V."/>
        </authorList>
    </citation>
    <scope>NUCLEOTIDE SEQUENCE [LARGE SCALE GENOMIC DNA]</scope>
    <source>
        <tissue evidence="10">Whole aphids</tissue>
    </source>
</reference>
<dbReference type="GO" id="GO:0003725">
    <property type="term" value="F:double-stranded RNA binding"/>
    <property type="evidence" value="ECO:0007669"/>
    <property type="project" value="InterPro"/>
</dbReference>
<evidence type="ECO:0000259" key="9">
    <source>
        <dbReference type="Pfam" id="PF22935"/>
    </source>
</evidence>
<organism evidence="10 11">
    <name type="scientific">Aphis glycines</name>
    <name type="common">Soybean aphid</name>
    <dbReference type="NCBI Taxonomy" id="307491"/>
    <lineage>
        <taxon>Eukaryota</taxon>
        <taxon>Metazoa</taxon>
        <taxon>Ecdysozoa</taxon>
        <taxon>Arthropoda</taxon>
        <taxon>Hexapoda</taxon>
        <taxon>Insecta</taxon>
        <taxon>Pterygota</taxon>
        <taxon>Neoptera</taxon>
        <taxon>Paraneoptera</taxon>
        <taxon>Hemiptera</taxon>
        <taxon>Sternorrhyncha</taxon>
        <taxon>Aphidomorpha</taxon>
        <taxon>Aphidoidea</taxon>
        <taxon>Aphididae</taxon>
        <taxon>Aphidini</taxon>
        <taxon>Aphis</taxon>
        <taxon>Aphis</taxon>
    </lineage>
</organism>
<dbReference type="SUPFAM" id="SSF69065">
    <property type="entry name" value="RNase III domain-like"/>
    <property type="match status" value="1"/>
</dbReference>
<evidence type="ECO:0000256" key="1">
    <source>
        <dbReference type="ARBA" id="ARBA00004173"/>
    </source>
</evidence>
<dbReference type="Pfam" id="PF22892">
    <property type="entry name" value="DSRM_MRPL44"/>
    <property type="match status" value="1"/>
</dbReference>
<dbReference type="InterPro" id="IPR044444">
    <property type="entry name" value="Ribosomal_mL44_DSRM_metazoa"/>
</dbReference>
<dbReference type="AlphaFoldDB" id="A0A6G0U5Z5"/>
<keyword evidence="4" id="KW-0496">Mitochondrion</keyword>
<comment type="subcellular location">
    <subcellularLocation>
        <location evidence="1">Mitochondrion</location>
    </subcellularLocation>
</comment>
<name>A0A6G0U5Z5_APHGL</name>
<accession>A0A6G0U5Z5</accession>
<sequence>MLTLRTANRVLKVLKTTQICKQPFHRWLAPTLRELKRRKDSLGPDKPVHRKTFLEWNYDTEVYAFSKRLGEEFNNDLLQQALTERSYIIREEERQKNVGIEQPTLNLFDNKELVSKGSDFIDDVVKRYLRTVLPRLPEEGIIGIHKYLTSIETLSHVSFHIGTSELILCAEFPVEKLTLSNVLKSITAALVESSGDSRAALFVRDFIITQIADKDLHQFWEPEEPIKLLSEILARDGIQSPEPRLIGSSGKNTILACFRVGLYTPHNKQMIGLGFGETVDIAHEMAARDSLRKLFGTSDNILLPFNLKLDQLCESNVKNLFVNEWSQKILPTCPMHYELRMAKETCSN</sequence>